<dbReference type="Gene3D" id="1.20.58.2180">
    <property type="match status" value="1"/>
</dbReference>
<dbReference type="RefSeq" id="WP_081363939.1">
    <property type="nucleotide sequence ID" value="NZ_JARRYG010000012.1"/>
</dbReference>
<name>A0AA42FM86_9GAMM</name>
<dbReference type="EMBL" id="JARRYG010000012">
    <property type="protein sequence ID" value="MDG4697087.1"/>
    <property type="molecule type" value="Genomic_DNA"/>
</dbReference>
<protein>
    <submittedName>
        <fullName evidence="2">ABC transporter substrate-binding protein</fullName>
    </submittedName>
</protein>
<organism evidence="2 4">
    <name type="scientific">Providencia huashanensis</name>
    <dbReference type="NCBI Taxonomy" id="3037798"/>
    <lineage>
        <taxon>Bacteria</taxon>
        <taxon>Pseudomonadati</taxon>
        <taxon>Pseudomonadota</taxon>
        <taxon>Gammaproteobacteria</taxon>
        <taxon>Enterobacterales</taxon>
        <taxon>Morganellaceae</taxon>
        <taxon>Providencia</taxon>
    </lineage>
</organism>
<evidence type="ECO:0000313" key="5">
    <source>
        <dbReference type="Proteomes" id="UP001176478"/>
    </source>
</evidence>
<dbReference type="PANTHER" id="PTHR30535:SF34">
    <property type="entry name" value="MOLYBDATE-BINDING PROTEIN MOLA"/>
    <property type="match status" value="1"/>
</dbReference>
<dbReference type="AlphaFoldDB" id="A0AA42FM86"/>
<dbReference type="Proteomes" id="UP001176478">
    <property type="component" value="Unassembled WGS sequence"/>
</dbReference>
<feature type="domain" description="Fe/B12 periplasmic-binding" evidence="1">
    <location>
        <begin position="32"/>
        <end position="295"/>
    </location>
</feature>
<reference evidence="3" key="3">
    <citation type="journal article" date="2024" name="Int. J. Antimicrob. Agents">
        <title>Identification of a novel Providencia species showing multi-drug-resistant in three patients with hospital-acquired infection.</title>
        <authorList>
            <person name="Yang W."/>
            <person name="Chen J."/>
            <person name="Yang F."/>
            <person name="Ji P."/>
            <person name="Shen S."/>
            <person name="Yin D."/>
            <person name="Hu F."/>
        </authorList>
    </citation>
    <scope>NUCLEOTIDE SEQUENCE</scope>
    <source>
        <strain evidence="3">CRE-138-0111</strain>
    </source>
</reference>
<reference evidence="2" key="1">
    <citation type="submission" date="2023-03" db="EMBL/GenBank/DDBJ databases">
        <title>a new species belonging to Providencia genus.</title>
        <authorList>
            <person name="Yang W."/>
            <person name="Hu F."/>
            <person name="Shen S."/>
            <person name="Ding L."/>
            <person name="Yin D."/>
        </authorList>
    </citation>
    <scope>NUCLEOTIDE SEQUENCE</scope>
    <source>
        <strain evidence="2">CRE-3FA-0001</strain>
    </source>
</reference>
<comment type="caution">
    <text evidence="2">The sequence shown here is derived from an EMBL/GenBank/DDBJ whole genome shotgun (WGS) entry which is preliminary data.</text>
</comment>
<gene>
    <name evidence="2" type="ORF">P7V44_12665</name>
    <name evidence="3" type="ORF">Q5E86_05555</name>
</gene>
<evidence type="ECO:0000313" key="3">
    <source>
        <dbReference type="EMBL" id="MDO7855841.1"/>
    </source>
</evidence>
<dbReference type="InterPro" id="IPR002491">
    <property type="entry name" value="ABC_transptr_periplasmic_BD"/>
</dbReference>
<dbReference type="PANTHER" id="PTHR30535">
    <property type="entry name" value="VITAMIN B12-BINDING PROTEIN"/>
    <property type="match status" value="1"/>
</dbReference>
<proteinExistence type="predicted"/>
<dbReference type="CDD" id="cd01142">
    <property type="entry name" value="TroA_e"/>
    <property type="match status" value="1"/>
</dbReference>
<dbReference type="PROSITE" id="PS50983">
    <property type="entry name" value="FE_B12_PBP"/>
    <property type="match status" value="1"/>
</dbReference>
<dbReference type="InterPro" id="IPR050902">
    <property type="entry name" value="ABC_Transporter_SBP"/>
</dbReference>
<keyword evidence="5" id="KW-1185">Reference proteome</keyword>
<dbReference type="EMBL" id="JAUQTG010000002">
    <property type="protein sequence ID" value="MDO7855841.1"/>
    <property type="molecule type" value="Genomic_DNA"/>
</dbReference>
<accession>A0AA42FM86</accession>
<evidence type="ECO:0000313" key="4">
    <source>
        <dbReference type="Proteomes" id="UP001156701"/>
    </source>
</evidence>
<evidence type="ECO:0000313" key="2">
    <source>
        <dbReference type="EMBL" id="MDG4697087.1"/>
    </source>
</evidence>
<sequence>MRKADFLQTVILLVGLLTYGLSLAKTDNPDLRIATPWPAQNTIIMMLGYGEQIVGTSVIAKKIPLFRQMLPNIDNVPVISLSNQLNPEQIISLQTQLLFVAKGMEVPQRDILESAGVKVVEYPANSLQALQERVQATAVELGPDAQQKAIEYQRYFDRNITLVSERLVGLTEGEKRTVYHSMGSALFTSGRPSLNQDWMDLAGAKNVAETWFSNKKNNSGEVLLETIIAANPDVIVAMNKEDAQIIKSSAQWSALRAVKNQQVYVNPKGMFWWCRETSEEALQFLWLAQTLYPERFADIDMKQETADFYLKFFAIRLSDQQIDKILNP</sequence>
<dbReference type="SUPFAM" id="SSF53807">
    <property type="entry name" value="Helical backbone' metal receptor"/>
    <property type="match status" value="1"/>
</dbReference>
<dbReference type="Gene3D" id="3.40.50.1980">
    <property type="entry name" value="Nitrogenase molybdenum iron protein domain"/>
    <property type="match status" value="2"/>
</dbReference>
<evidence type="ECO:0000259" key="1">
    <source>
        <dbReference type="PROSITE" id="PS50983"/>
    </source>
</evidence>
<reference evidence="3" key="2">
    <citation type="submission" date="2023-07" db="EMBL/GenBank/DDBJ databases">
        <authorList>
            <person name="Yang W."/>
            <person name="Chen J."/>
            <person name="Ji P."/>
            <person name="Hu F."/>
        </authorList>
    </citation>
    <scope>NUCLEOTIDE SEQUENCE</scope>
    <source>
        <strain evidence="3">CRE-138-0111</strain>
    </source>
</reference>
<dbReference type="Pfam" id="PF01497">
    <property type="entry name" value="Peripla_BP_2"/>
    <property type="match status" value="1"/>
</dbReference>
<dbReference type="Proteomes" id="UP001156701">
    <property type="component" value="Unassembled WGS sequence"/>
</dbReference>